<dbReference type="PATRIC" id="fig|1367847.3.peg.2422"/>
<keyword evidence="3" id="KW-1185">Reference proteome</keyword>
<keyword evidence="1" id="KW-0812">Transmembrane</keyword>
<keyword evidence="1" id="KW-0472">Membrane</keyword>
<evidence type="ECO:0000313" key="3">
    <source>
        <dbReference type="Proteomes" id="UP000015480"/>
    </source>
</evidence>
<reference evidence="2 3" key="1">
    <citation type="journal article" date="2014" name="BMC Genomics">
        <title>Architecture and functions of a multipartite genome of the methylotrophic bacterium Paracoccus aminophilus JCM 7686, containing primary and secondary chromids.</title>
        <authorList>
            <person name="Dziewit L."/>
            <person name="Czarnecki J."/>
            <person name="Wibberg D."/>
            <person name="Radlinska M."/>
            <person name="Mrozek P."/>
            <person name="Szymczak M."/>
            <person name="Schluter A."/>
            <person name="Puhler A."/>
            <person name="Bartosik D."/>
        </authorList>
    </citation>
    <scope>NUCLEOTIDE SEQUENCE [LARGE SCALE GENOMIC DNA]</scope>
    <source>
        <strain evidence="2">JCM 7686</strain>
    </source>
</reference>
<gene>
    <name evidence="2" type="ORF">JCM7686_2423</name>
</gene>
<organism evidence="2 3">
    <name type="scientific">Paracoccus aminophilus JCM 7686</name>
    <dbReference type="NCBI Taxonomy" id="1367847"/>
    <lineage>
        <taxon>Bacteria</taxon>
        <taxon>Pseudomonadati</taxon>
        <taxon>Pseudomonadota</taxon>
        <taxon>Alphaproteobacteria</taxon>
        <taxon>Rhodobacterales</taxon>
        <taxon>Paracoccaceae</taxon>
        <taxon>Paracoccus</taxon>
    </lineage>
</organism>
<proteinExistence type="predicted"/>
<dbReference type="eggNOG" id="COG5488">
    <property type="taxonomic scope" value="Bacteria"/>
</dbReference>
<evidence type="ECO:0008006" key="4">
    <source>
        <dbReference type="Google" id="ProtNLM"/>
    </source>
</evidence>
<feature type="transmembrane region" description="Helical" evidence="1">
    <location>
        <begin position="55"/>
        <end position="74"/>
    </location>
</feature>
<dbReference type="InterPro" id="IPR019253">
    <property type="entry name" value="DUF2244_TM"/>
</dbReference>
<evidence type="ECO:0000256" key="1">
    <source>
        <dbReference type="SAM" id="Phobius"/>
    </source>
</evidence>
<dbReference type="RefSeq" id="WP_020951129.1">
    <property type="nucleotide sequence ID" value="NC_022041.1"/>
</dbReference>
<dbReference type="Proteomes" id="UP000015480">
    <property type="component" value="Chromosome"/>
</dbReference>
<dbReference type="HOGENOM" id="CLU_096000_1_0_5"/>
<sequence>MPYRWITPQAEITAAPVELHLWPYRSLSRKGFVWVIGLAAGLISLPVLSVLGRQALWGLLPFAMLAVAALWYGIERSYQSGTMHETLILTPESLVLTREDPGRANRVWRTNPYWVRVNLRKDGPVEEYLTLTDGQREVEIGSFLSAPERLTLREELGRELARVH</sequence>
<dbReference type="Pfam" id="PF10003">
    <property type="entry name" value="DUF2244"/>
    <property type="match status" value="1"/>
</dbReference>
<dbReference type="AlphaFoldDB" id="S5YW82"/>
<dbReference type="OrthoDB" id="9808190at2"/>
<keyword evidence="1" id="KW-1133">Transmembrane helix</keyword>
<dbReference type="EMBL" id="CP006650">
    <property type="protein sequence ID" value="AGT09491.1"/>
    <property type="molecule type" value="Genomic_DNA"/>
</dbReference>
<feature type="transmembrane region" description="Helical" evidence="1">
    <location>
        <begin position="31"/>
        <end position="49"/>
    </location>
</feature>
<accession>S5YW82</accession>
<protein>
    <recommendedName>
        <fullName evidence="4">Integral membrane protein</fullName>
    </recommendedName>
</protein>
<evidence type="ECO:0000313" key="2">
    <source>
        <dbReference type="EMBL" id="AGT09491.1"/>
    </source>
</evidence>
<dbReference type="STRING" id="1367847.JCM7686_2423"/>
<name>S5YW82_PARAH</name>
<dbReference type="KEGG" id="pami:JCM7686_2423"/>